<dbReference type="RefSeq" id="WP_116183456.1">
    <property type="nucleotide sequence ID" value="NZ_QTJX01000001.1"/>
</dbReference>
<dbReference type="Gene3D" id="3.40.309.10">
    <property type="entry name" value="Aldehyde Dehydrogenase, Chain A, domain 2"/>
    <property type="match status" value="1"/>
</dbReference>
<dbReference type="AlphaFoldDB" id="A0A371JUX5"/>
<evidence type="ECO:0000256" key="5">
    <source>
        <dbReference type="PIRSR" id="PIRSR036492-1"/>
    </source>
</evidence>
<dbReference type="OrthoDB" id="1394754at2"/>
<dbReference type="InterPro" id="IPR029510">
    <property type="entry name" value="Ald_DH_CS_GLU"/>
</dbReference>
<feature type="domain" description="Aldehyde dehydrogenase" evidence="8">
    <location>
        <begin position="3"/>
        <end position="424"/>
    </location>
</feature>
<feature type="active site" evidence="5">
    <location>
        <position position="242"/>
    </location>
</feature>
<reference evidence="9 10" key="1">
    <citation type="submission" date="2018-08" db="EMBL/GenBank/DDBJ databases">
        <title>Muricauda nanhaiensis sp. nov., isolated from seawater of the South China Sea.</title>
        <authorList>
            <person name="Dang Y."/>
        </authorList>
    </citation>
    <scope>NUCLEOTIDE SEQUENCE [LARGE SCALE GENOMIC DNA]</scope>
    <source>
        <strain evidence="9 10">SM1704</strain>
    </source>
</reference>
<dbReference type="InterPro" id="IPR016161">
    <property type="entry name" value="Ald_DH/histidinol_DH"/>
</dbReference>
<dbReference type="GO" id="GO:0005737">
    <property type="term" value="C:cytoplasm"/>
    <property type="evidence" value="ECO:0007669"/>
    <property type="project" value="TreeGrafter"/>
</dbReference>
<evidence type="ECO:0000256" key="1">
    <source>
        <dbReference type="ARBA" id="ARBA00009986"/>
    </source>
</evidence>
<protein>
    <recommendedName>
        <fullName evidence="4">Aldehyde dehydrogenase</fullName>
    </recommendedName>
</protein>
<dbReference type="Gene3D" id="3.40.605.10">
    <property type="entry name" value="Aldehyde Dehydrogenase, Chain A, domain 1"/>
    <property type="match status" value="1"/>
</dbReference>
<evidence type="ECO:0000256" key="3">
    <source>
        <dbReference type="ARBA" id="ARBA00023027"/>
    </source>
</evidence>
<comment type="caution">
    <text evidence="9">The sequence shown here is derived from an EMBL/GenBank/DDBJ whole genome shotgun (WGS) entry which is preliminary data.</text>
</comment>
<dbReference type="Pfam" id="PF00171">
    <property type="entry name" value="Aldedh"/>
    <property type="match status" value="1"/>
</dbReference>
<gene>
    <name evidence="9" type="ORF">DX873_05300</name>
</gene>
<keyword evidence="10" id="KW-1185">Reference proteome</keyword>
<sequence>MIKEIVQAQNAFFDTQQTKDVAFRKQYLKKLKREILSQEDAICDALYADFKKPKFESLATETQMVLAELGTAIKNVQYWSKPERVEGSWTHYPSSDWIYSEPYGKILIISPWNYPFMLTLAPLIGALAAGNTAVLKPSEFSSNTSKIIAQIIKNVFPPEYVTVVEGGVSVSQELLAQRWEYIFFTGSTNVGKIVYKSAAEHLTPVTLELGGKNPCIVDETASIKLAAKRITWGKHINAGQTCIAPDYILVHTSKKEALTEALKQNVARFYGEDVQKSADFARITTEKHYLGLKKMLEGQKLLFGGQYNDDERYLEPTLVDEPDMGSTLMQGEIFGPILPIISYETDEDLHRYISHYEKPLALYVFSNNGKFSERIINKYAFGGGTINDTVVQISNKKLPFGGVGHSGFGGYHGKHSFDLFSHKKGVVKRATWLDVPLRYAPYGIPERFIKLFKYLF</sequence>
<evidence type="ECO:0000313" key="9">
    <source>
        <dbReference type="EMBL" id="RDY61576.1"/>
    </source>
</evidence>
<comment type="similarity">
    <text evidence="1 4 7">Belongs to the aldehyde dehydrogenase family.</text>
</comment>
<dbReference type="PANTHER" id="PTHR43570">
    <property type="entry name" value="ALDEHYDE DEHYDROGENASE"/>
    <property type="match status" value="1"/>
</dbReference>
<dbReference type="GO" id="GO:0004029">
    <property type="term" value="F:aldehyde dehydrogenase (NAD+) activity"/>
    <property type="evidence" value="ECO:0007669"/>
    <property type="project" value="TreeGrafter"/>
</dbReference>
<dbReference type="InterPro" id="IPR015590">
    <property type="entry name" value="Aldehyde_DH_dom"/>
</dbReference>
<dbReference type="InterPro" id="IPR016163">
    <property type="entry name" value="Ald_DH_C"/>
</dbReference>
<evidence type="ECO:0000256" key="2">
    <source>
        <dbReference type="ARBA" id="ARBA00023002"/>
    </source>
</evidence>
<dbReference type="GO" id="GO:0006081">
    <property type="term" value="P:aldehyde metabolic process"/>
    <property type="evidence" value="ECO:0007669"/>
    <property type="project" value="InterPro"/>
</dbReference>
<evidence type="ECO:0000256" key="7">
    <source>
        <dbReference type="RuleBase" id="RU003345"/>
    </source>
</evidence>
<accession>A0A371JUX5</accession>
<feature type="active site" evidence="5 6">
    <location>
        <position position="208"/>
    </location>
</feature>
<dbReference type="CDD" id="cd07136">
    <property type="entry name" value="ALDH_YwdH-P39616"/>
    <property type="match status" value="1"/>
</dbReference>
<dbReference type="PROSITE" id="PS00687">
    <property type="entry name" value="ALDEHYDE_DEHYDR_GLU"/>
    <property type="match status" value="1"/>
</dbReference>
<dbReference type="FunFam" id="3.40.309.10:FF:000003">
    <property type="entry name" value="Aldehyde dehydrogenase"/>
    <property type="match status" value="1"/>
</dbReference>
<dbReference type="InterPro" id="IPR016162">
    <property type="entry name" value="Ald_DH_N"/>
</dbReference>
<dbReference type="PANTHER" id="PTHR43570:SF16">
    <property type="entry name" value="ALDEHYDE DEHYDROGENASE TYPE III, ISOFORM Q"/>
    <property type="match status" value="1"/>
</dbReference>
<dbReference type="InterPro" id="IPR012394">
    <property type="entry name" value="Aldehyde_DH_NAD(P)"/>
</dbReference>
<dbReference type="SUPFAM" id="SSF53720">
    <property type="entry name" value="ALDH-like"/>
    <property type="match status" value="1"/>
</dbReference>
<dbReference type="Proteomes" id="UP000261828">
    <property type="component" value="Unassembled WGS sequence"/>
</dbReference>
<evidence type="ECO:0000256" key="4">
    <source>
        <dbReference type="PIRNR" id="PIRNR036492"/>
    </source>
</evidence>
<evidence type="ECO:0000256" key="6">
    <source>
        <dbReference type="PROSITE-ProRule" id="PRU10007"/>
    </source>
</evidence>
<evidence type="ECO:0000313" key="10">
    <source>
        <dbReference type="Proteomes" id="UP000261828"/>
    </source>
</evidence>
<evidence type="ECO:0000259" key="8">
    <source>
        <dbReference type="Pfam" id="PF00171"/>
    </source>
</evidence>
<keyword evidence="2 4" id="KW-0560">Oxidoreductase</keyword>
<dbReference type="PIRSF" id="PIRSF036492">
    <property type="entry name" value="ALDH"/>
    <property type="match status" value="1"/>
</dbReference>
<dbReference type="EMBL" id="QTJX01000001">
    <property type="protein sequence ID" value="RDY61576.1"/>
    <property type="molecule type" value="Genomic_DNA"/>
</dbReference>
<organism evidence="9 10">
    <name type="scientific">Flagellimonas nanhaiensis</name>
    <dbReference type="NCBI Taxonomy" id="2292706"/>
    <lineage>
        <taxon>Bacteria</taxon>
        <taxon>Pseudomonadati</taxon>
        <taxon>Bacteroidota</taxon>
        <taxon>Flavobacteriia</taxon>
        <taxon>Flavobacteriales</taxon>
        <taxon>Flavobacteriaceae</taxon>
        <taxon>Flagellimonas</taxon>
    </lineage>
</organism>
<dbReference type="FunFam" id="3.40.605.10:FF:000004">
    <property type="entry name" value="Aldehyde dehydrogenase"/>
    <property type="match status" value="1"/>
</dbReference>
<keyword evidence="3" id="KW-0520">NAD</keyword>
<name>A0A371JUX5_9FLAO</name>
<proteinExistence type="inferred from homology"/>